<dbReference type="PANTHER" id="PTHR31889:SF15">
    <property type="entry name" value="FUCOSYLTRANSFERASE"/>
    <property type="match status" value="1"/>
</dbReference>
<dbReference type="HOGENOM" id="CLU_079492_0_0_1"/>
<evidence type="ECO:0000256" key="3">
    <source>
        <dbReference type="ARBA" id="ARBA00022679"/>
    </source>
</evidence>
<sequence>MLQQVGVIPVLPEPGPTTISAPRHTAADARGAPETESYNRAVQRLKDGSGKGSATEADARCGCSRATSRWCRSYANFSADTAESYGNMMKNKVLGTDGSDGDMPAAQMPAFAYLHLNHDYGDDDKMFFCDDDQRLVMRTDTYIVPSLFLVTTFQDELDALFPERGAVFHYLGRYLFPQANHTAVLQRVPRAGVAAAGRRPDCGSQVLFCSSAAAAEDDTLTCAKPWRDGQSRLERILQPERSGRLDLAVHRIQPEPGRQGAEKEDGERHRMRKKGQQVKEMHGDSWWRRGRRRLSFILINLMKRC</sequence>
<organism evidence="8 9">
    <name type="scientific">Oryza sativa subsp. indica</name>
    <name type="common">Rice</name>
    <dbReference type="NCBI Taxonomy" id="39946"/>
    <lineage>
        <taxon>Eukaryota</taxon>
        <taxon>Viridiplantae</taxon>
        <taxon>Streptophyta</taxon>
        <taxon>Embryophyta</taxon>
        <taxon>Tracheophyta</taxon>
        <taxon>Spermatophyta</taxon>
        <taxon>Magnoliopsida</taxon>
        <taxon>Liliopsida</taxon>
        <taxon>Poales</taxon>
        <taxon>Poaceae</taxon>
        <taxon>BOP clade</taxon>
        <taxon>Oryzoideae</taxon>
        <taxon>Oryzeae</taxon>
        <taxon>Oryzinae</taxon>
        <taxon>Oryza</taxon>
        <taxon>Oryza sativa</taxon>
    </lineage>
</organism>
<dbReference type="Pfam" id="PF03254">
    <property type="entry name" value="XG_FTase"/>
    <property type="match status" value="1"/>
</dbReference>
<keyword evidence="6" id="KW-0333">Golgi apparatus</keyword>
<evidence type="ECO:0000313" key="9">
    <source>
        <dbReference type="Proteomes" id="UP000007015"/>
    </source>
</evidence>
<accession>B8BFE7</accession>
<dbReference type="GO" id="GO:0071555">
    <property type="term" value="P:cell wall organization"/>
    <property type="evidence" value="ECO:0007669"/>
    <property type="project" value="UniProtKB-UniRule"/>
</dbReference>
<evidence type="ECO:0000256" key="1">
    <source>
        <dbReference type="ARBA" id="ARBA00010481"/>
    </source>
</evidence>
<dbReference type="AlphaFoldDB" id="B8BFE7"/>
<dbReference type="EMBL" id="CM000135">
    <property type="protein sequence ID" value="EEC66505.1"/>
    <property type="molecule type" value="Genomic_DNA"/>
</dbReference>
<dbReference type="STRING" id="39946.B8BFE7"/>
<dbReference type="GO" id="GO:0008107">
    <property type="term" value="F:galactoside 2-alpha-L-fucosyltransferase activity"/>
    <property type="evidence" value="ECO:0007669"/>
    <property type="project" value="InterPro"/>
</dbReference>
<proteinExistence type="inferred from homology"/>
<feature type="region of interest" description="Disordered" evidence="7">
    <location>
        <begin position="1"/>
        <end position="38"/>
    </location>
</feature>
<reference evidence="8 9" key="1">
    <citation type="journal article" date="2005" name="PLoS Biol.">
        <title>The genomes of Oryza sativa: a history of duplications.</title>
        <authorList>
            <person name="Yu J."/>
            <person name="Wang J."/>
            <person name="Lin W."/>
            <person name="Li S."/>
            <person name="Li H."/>
            <person name="Zhou J."/>
            <person name="Ni P."/>
            <person name="Dong W."/>
            <person name="Hu S."/>
            <person name="Zeng C."/>
            <person name="Zhang J."/>
            <person name="Zhang Y."/>
            <person name="Li R."/>
            <person name="Xu Z."/>
            <person name="Li S."/>
            <person name="Li X."/>
            <person name="Zheng H."/>
            <person name="Cong L."/>
            <person name="Lin L."/>
            <person name="Yin J."/>
            <person name="Geng J."/>
            <person name="Li G."/>
            <person name="Shi J."/>
            <person name="Liu J."/>
            <person name="Lv H."/>
            <person name="Li J."/>
            <person name="Wang J."/>
            <person name="Deng Y."/>
            <person name="Ran L."/>
            <person name="Shi X."/>
            <person name="Wang X."/>
            <person name="Wu Q."/>
            <person name="Li C."/>
            <person name="Ren X."/>
            <person name="Wang J."/>
            <person name="Wang X."/>
            <person name="Li D."/>
            <person name="Liu D."/>
            <person name="Zhang X."/>
            <person name="Ji Z."/>
            <person name="Zhao W."/>
            <person name="Sun Y."/>
            <person name="Zhang Z."/>
            <person name="Bao J."/>
            <person name="Han Y."/>
            <person name="Dong L."/>
            <person name="Ji J."/>
            <person name="Chen P."/>
            <person name="Wu S."/>
            <person name="Liu J."/>
            <person name="Xiao Y."/>
            <person name="Bu D."/>
            <person name="Tan J."/>
            <person name="Yang L."/>
            <person name="Ye C."/>
            <person name="Zhang J."/>
            <person name="Xu J."/>
            <person name="Zhou Y."/>
            <person name="Yu Y."/>
            <person name="Zhang B."/>
            <person name="Zhuang S."/>
            <person name="Wei H."/>
            <person name="Liu B."/>
            <person name="Lei M."/>
            <person name="Yu H."/>
            <person name="Li Y."/>
            <person name="Xu H."/>
            <person name="Wei S."/>
            <person name="He X."/>
            <person name="Fang L."/>
            <person name="Zhang Z."/>
            <person name="Zhang Y."/>
            <person name="Huang X."/>
            <person name="Su Z."/>
            <person name="Tong W."/>
            <person name="Li J."/>
            <person name="Tong Z."/>
            <person name="Li S."/>
            <person name="Ye J."/>
            <person name="Wang L."/>
            <person name="Fang L."/>
            <person name="Lei T."/>
            <person name="Chen C."/>
            <person name="Chen H."/>
            <person name="Xu Z."/>
            <person name="Li H."/>
            <person name="Huang H."/>
            <person name="Zhang F."/>
            <person name="Xu H."/>
            <person name="Li N."/>
            <person name="Zhao C."/>
            <person name="Li S."/>
            <person name="Dong L."/>
            <person name="Huang Y."/>
            <person name="Li L."/>
            <person name="Xi Y."/>
            <person name="Qi Q."/>
            <person name="Li W."/>
            <person name="Zhang B."/>
            <person name="Hu W."/>
            <person name="Zhang Y."/>
            <person name="Tian X."/>
            <person name="Jiao Y."/>
            <person name="Liang X."/>
            <person name="Jin J."/>
            <person name="Gao L."/>
            <person name="Zheng W."/>
            <person name="Hao B."/>
            <person name="Liu S."/>
            <person name="Wang W."/>
            <person name="Yuan L."/>
            <person name="Cao M."/>
            <person name="McDermott J."/>
            <person name="Samudrala R."/>
            <person name="Wang J."/>
            <person name="Wong G.K."/>
            <person name="Yang H."/>
        </authorList>
    </citation>
    <scope>NUCLEOTIDE SEQUENCE [LARGE SCALE GENOMIC DNA]</scope>
    <source>
        <strain evidence="9">cv. 93-11</strain>
    </source>
</reference>
<keyword evidence="5 6" id="KW-0961">Cell wall biogenesis/degradation</keyword>
<evidence type="ECO:0000256" key="2">
    <source>
        <dbReference type="ARBA" id="ARBA00022676"/>
    </source>
</evidence>
<keyword evidence="9" id="KW-1185">Reference proteome</keyword>
<evidence type="ECO:0000256" key="5">
    <source>
        <dbReference type="ARBA" id="ARBA00023316"/>
    </source>
</evidence>
<dbReference type="InterPro" id="IPR004938">
    <property type="entry name" value="XG_FTase"/>
</dbReference>
<dbReference type="GO" id="GO:0042546">
    <property type="term" value="P:cell wall biogenesis"/>
    <property type="evidence" value="ECO:0007669"/>
    <property type="project" value="InterPro"/>
</dbReference>
<comment type="similarity">
    <text evidence="1 6">Belongs to the glycosyltransferase 37 family.</text>
</comment>
<dbReference type="GO" id="GO:0032580">
    <property type="term" value="C:Golgi cisterna membrane"/>
    <property type="evidence" value="ECO:0007669"/>
    <property type="project" value="UniProtKB-SubCell"/>
</dbReference>
<evidence type="ECO:0000313" key="8">
    <source>
        <dbReference type="EMBL" id="EEC66505.1"/>
    </source>
</evidence>
<feature type="region of interest" description="Disordered" evidence="7">
    <location>
        <begin position="255"/>
        <end position="284"/>
    </location>
</feature>
<dbReference type="GO" id="GO:0009969">
    <property type="term" value="P:xyloglucan biosynthetic process"/>
    <property type="evidence" value="ECO:0007669"/>
    <property type="project" value="TreeGrafter"/>
</dbReference>
<name>B8BFE7_ORYSI</name>
<dbReference type="PANTHER" id="PTHR31889">
    <property type="entry name" value="FUCOSYLTRANSFERASE 2-RELATED"/>
    <property type="match status" value="1"/>
</dbReference>
<comment type="function">
    <text evidence="6">May be involved in cell wall biosynthesis.</text>
</comment>
<keyword evidence="3 6" id="KW-0808">Transferase</keyword>
<dbReference type="Gramene" id="BGIOSGA032470-TA">
    <property type="protein sequence ID" value="BGIOSGA032470-PA"/>
    <property type="gene ID" value="BGIOSGA032470"/>
</dbReference>
<dbReference type="EC" id="2.4.1.-" evidence="6"/>
<evidence type="ECO:0000256" key="7">
    <source>
        <dbReference type="SAM" id="MobiDB-lite"/>
    </source>
</evidence>
<keyword evidence="2 6" id="KW-0328">Glycosyltransferase</keyword>
<gene>
    <name evidence="8" type="ORF">OsI_32619</name>
</gene>
<comment type="subcellular location">
    <subcellularLocation>
        <location evidence="6">Golgi apparatus</location>
        <location evidence="6">Golgi stack membrane</location>
        <topology evidence="6">Single-pass type II membrane protein</topology>
    </subcellularLocation>
</comment>
<evidence type="ECO:0000256" key="4">
    <source>
        <dbReference type="ARBA" id="ARBA00023180"/>
    </source>
</evidence>
<dbReference type="Proteomes" id="UP000007015">
    <property type="component" value="Chromosome 10"/>
</dbReference>
<evidence type="ECO:0000256" key="6">
    <source>
        <dbReference type="RuleBase" id="RU367004"/>
    </source>
</evidence>
<keyword evidence="4" id="KW-0325">Glycoprotein</keyword>
<protein>
    <recommendedName>
        <fullName evidence="6">Fucosyltransferase</fullName>
        <ecNumber evidence="6">2.4.1.-</ecNumber>
    </recommendedName>
</protein>